<dbReference type="SUPFAM" id="SSF55008">
    <property type="entry name" value="HMA, heavy metal-associated domain"/>
    <property type="match status" value="1"/>
</dbReference>
<sequence>METKKTLLLKKMNTEEDAKRISEILHDVWGIRNVEIQLDTGKATVSYDEDAASIQDFQQAITDSGHYEVINEEGPIKQ</sequence>
<dbReference type="InterPro" id="IPR006121">
    <property type="entry name" value="HMA_dom"/>
</dbReference>
<reference evidence="2 3" key="1">
    <citation type="submission" date="2024-09" db="EMBL/GenBank/DDBJ databases">
        <authorList>
            <person name="Sun Q."/>
            <person name="Mori K."/>
        </authorList>
    </citation>
    <scope>NUCLEOTIDE SEQUENCE [LARGE SCALE GENOMIC DNA]</scope>
    <source>
        <strain evidence="2 3">CCM 7228</strain>
    </source>
</reference>
<dbReference type="Gene3D" id="3.30.70.100">
    <property type="match status" value="1"/>
</dbReference>
<dbReference type="RefSeq" id="WP_378931744.1">
    <property type="nucleotide sequence ID" value="NZ_JBHLVO010000003.1"/>
</dbReference>
<name>A0ABV6GBP8_9BACI</name>
<evidence type="ECO:0000313" key="3">
    <source>
        <dbReference type="Proteomes" id="UP001589854"/>
    </source>
</evidence>
<dbReference type="EMBL" id="JBHLVO010000003">
    <property type="protein sequence ID" value="MFC0271085.1"/>
    <property type="molecule type" value="Genomic_DNA"/>
</dbReference>
<dbReference type="Pfam" id="PF00403">
    <property type="entry name" value="HMA"/>
    <property type="match status" value="1"/>
</dbReference>
<protein>
    <submittedName>
        <fullName evidence="2">Heavy-metal-associated domain-containing protein</fullName>
    </submittedName>
</protein>
<evidence type="ECO:0000313" key="2">
    <source>
        <dbReference type="EMBL" id="MFC0271085.1"/>
    </source>
</evidence>
<keyword evidence="3" id="KW-1185">Reference proteome</keyword>
<proteinExistence type="predicted"/>
<feature type="domain" description="HMA" evidence="1">
    <location>
        <begin position="3"/>
        <end position="69"/>
    </location>
</feature>
<dbReference type="Proteomes" id="UP001589854">
    <property type="component" value="Unassembled WGS sequence"/>
</dbReference>
<accession>A0ABV6GBP8</accession>
<evidence type="ECO:0000259" key="1">
    <source>
        <dbReference type="PROSITE" id="PS50846"/>
    </source>
</evidence>
<organism evidence="2 3">
    <name type="scientific">Metabacillus herbersteinensis</name>
    <dbReference type="NCBI Taxonomy" id="283816"/>
    <lineage>
        <taxon>Bacteria</taxon>
        <taxon>Bacillati</taxon>
        <taxon>Bacillota</taxon>
        <taxon>Bacilli</taxon>
        <taxon>Bacillales</taxon>
        <taxon>Bacillaceae</taxon>
        <taxon>Metabacillus</taxon>
    </lineage>
</organism>
<dbReference type="InterPro" id="IPR036163">
    <property type="entry name" value="HMA_dom_sf"/>
</dbReference>
<dbReference type="PROSITE" id="PS50846">
    <property type="entry name" value="HMA_2"/>
    <property type="match status" value="1"/>
</dbReference>
<comment type="caution">
    <text evidence="2">The sequence shown here is derived from an EMBL/GenBank/DDBJ whole genome shotgun (WGS) entry which is preliminary data.</text>
</comment>
<gene>
    <name evidence="2" type="ORF">ACFFIX_06425</name>
</gene>